<comment type="subcellular location">
    <subcellularLocation>
        <location evidence="1">Membrane</location>
        <topology evidence="1">Single-pass membrane protein</topology>
    </subcellularLocation>
</comment>
<proteinExistence type="predicted"/>
<evidence type="ECO:0000256" key="2">
    <source>
        <dbReference type="ARBA" id="ARBA00022692"/>
    </source>
</evidence>
<evidence type="ECO:0000256" key="4">
    <source>
        <dbReference type="ARBA" id="ARBA00023136"/>
    </source>
</evidence>
<gene>
    <name evidence="6" type="ORF">WJX75_000269</name>
</gene>
<dbReference type="EMBL" id="JALJOT010000002">
    <property type="protein sequence ID" value="KAK9917041.1"/>
    <property type="molecule type" value="Genomic_DNA"/>
</dbReference>
<evidence type="ECO:0000256" key="5">
    <source>
        <dbReference type="SAM" id="MobiDB-lite"/>
    </source>
</evidence>
<protein>
    <recommendedName>
        <fullName evidence="8">Sphingomyelin phosphodiesterase 4</fullName>
    </recommendedName>
</protein>
<feature type="region of interest" description="Disordered" evidence="5">
    <location>
        <begin position="816"/>
        <end position="836"/>
    </location>
</feature>
<feature type="region of interest" description="Disordered" evidence="5">
    <location>
        <begin position="290"/>
        <end position="310"/>
    </location>
</feature>
<dbReference type="Proteomes" id="UP001491310">
    <property type="component" value="Unassembled WGS sequence"/>
</dbReference>
<feature type="compositionally biased region" description="Basic and acidic residues" evidence="5">
    <location>
        <begin position="823"/>
        <end position="836"/>
    </location>
</feature>
<comment type="caution">
    <text evidence="6">The sequence shown here is derived from an EMBL/GenBank/DDBJ whole genome shotgun (WGS) entry which is preliminary data.</text>
</comment>
<name>A0ABR2YZG4_9CHLO</name>
<reference evidence="6 7" key="1">
    <citation type="journal article" date="2024" name="Nat. Commun.">
        <title>Phylogenomics reveals the evolutionary origins of lichenization in chlorophyte algae.</title>
        <authorList>
            <person name="Puginier C."/>
            <person name="Libourel C."/>
            <person name="Otte J."/>
            <person name="Skaloud P."/>
            <person name="Haon M."/>
            <person name="Grisel S."/>
            <person name="Petersen M."/>
            <person name="Berrin J.G."/>
            <person name="Delaux P.M."/>
            <person name="Dal Grande F."/>
            <person name="Keller J."/>
        </authorList>
    </citation>
    <scope>NUCLEOTIDE SEQUENCE [LARGE SCALE GENOMIC DNA]</scope>
    <source>
        <strain evidence="6 7">SAG 216-7</strain>
    </source>
</reference>
<feature type="region of interest" description="Disordered" evidence="5">
    <location>
        <begin position="457"/>
        <end position="479"/>
    </location>
</feature>
<keyword evidence="4" id="KW-0472">Membrane</keyword>
<accession>A0ABR2YZG4</accession>
<keyword evidence="2" id="KW-0812">Transmembrane</keyword>
<feature type="compositionally biased region" description="Low complexity" evidence="5">
    <location>
        <begin position="466"/>
        <end position="477"/>
    </location>
</feature>
<dbReference type="InterPro" id="IPR024129">
    <property type="entry name" value="Sphingomy_SMPD4"/>
</dbReference>
<organism evidence="6 7">
    <name type="scientific">Coccomyxa subellipsoidea</name>
    <dbReference type="NCBI Taxonomy" id="248742"/>
    <lineage>
        <taxon>Eukaryota</taxon>
        <taxon>Viridiplantae</taxon>
        <taxon>Chlorophyta</taxon>
        <taxon>core chlorophytes</taxon>
        <taxon>Trebouxiophyceae</taxon>
        <taxon>Trebouxiophyceae incertae sedis</taxon>
        <taxon>Coccomyxaceae</taxon>
        <taxon>Coccomyxa</taxon>
    </lineage>
</organism>
<evidence type="ECO:0000313" key="7">
    <source>
        <dbReference type="Proteomes" id="UP001491310"/>
    </source>
</evidence>
<dbReference type="PANTHER" id="PTHR12988:SF6">
    <property type="entry name" value="SPHINGOMYELIN PHOSPHODIESTERASE 4"/>
    <property type="match status" value="1"/>
</dbReference>
<keyword evidence="7" id="KW-1185">Reference proteome</keyword>
<sequence length="836" mass="91084">MSDAAYTTFAGLNQALESRWTIRKKCQAVELCLDANMDNYRGFFEQCFSQLLKQIFGYDGSSWLDQAAQNGEEANARALEDLLSPHGKLFKAMHSADADGLIRFMFPLERLPTHTQVLLALEGGRQELERWPQYRGRIFQDAQGRTQIHLNVLSYFLFWMAFYVLRGSQSQSLAAPTRTALYSHLNPSFGSVKKTLGLTRSQHPVEGHPYLRLLRLYLEEFLPRNASSRPTDRMTGLRGSGAAGSSHMLVGLPAAAAARPAAQEHASRGELLLSVFMEFWLADGDCPLPGAPGGGSGPNTPKRRSSRDGWKEYNDSWGGLLSAPSSSLRAVSFDPPSEDLVEALVVLSRYIVSVETPGSKDSSKDGPFSLAQAGTTAWLPLSPVQPVTSMQVPRVVGSAYLPPSLGAAARPPAQAFARSLYRLLRRSFAQWPEHRTVTPAVHLWCAYMAPWWPPNGSAAAASGTSQPQPAAGGPPQGLRRQLSHVGELVRRAPGESQPHGDASGGRFSKAQWQAHVLANLPFYSLLLPLFLEFTRSRVSFRCDESLEDLKRVLAIFAQAPELCELIAAVEEDYARFLQHPGRRPEGPYAELLPFLAEQAQDWEAAALATSTTGAPSSSALPELRMFSREASGAAQKAQEALTAATGAGRDSLLAEVRALAAAVLPMRAAEATTAQPAGTAAAAAQSLPPVRALQLGRREVLGYRGHPLRRPIASNEIAWLARVLVRASDAANAALGLDRPATEEEAAQGGPVQHAKEVLRRRGGINLRNPWGLCLAEVQTLIWIPVLLTALRMGWHTLAFLWRVISEPYEEEPHASHQSSYKIGHEHVSHTHEAAL</sequence>
<evidence type="ECO:0000313" key="6">
    <source>
        <dbReference type="EMBL" id="KAK9917041.1"/>
    </source>
</evidence>
<evidence type="ECO:0008006" key="8">
    <source>
        <dbReference type="Google" id="ProtNLM"/>
    </source>
</evidence>
<evidence type="ECO:0000256" key="3">
    <source>
        <dbReference type="ARBA" id="ARBA00022989"/>
    </source>
</evidence>
<keyword evidence="3" id="KW-1133">Transmembrane helix</keyword>
<evidence type="ECO:0000256" key="1">
    <source>
        <dbReference type="ARBA" id="ARBA00004167"/>
    </source>
</evidence>
<dbReference type="PANTHER" id="PTHR12988">
    <property type="entry name" value="SPHINGOMYELIN PHOSPHODIESTERASE 4"/>
    <property type="match status" value="1"/>
</dbReference>